<dbReference type="PANTHER" id="PTHR30146:SF95">
    <property type="entry name" value="RIBOSE OPERON REPRESSOR"/>
    <property type="match status" value="1"/>
</dbReference>
<dbReference type="GO" id="GO:0000976">
    <property type="term" value="F:transcription cis-regulatory region binding"/>
    <property type="evidence" value="ECO:0007669"/>
    <property type="project" value="TreeGrafter"/>
</dbReference>
<dbReference type="PANTHER" id="PTHR30146">
    <property type="entry name" value="LACI-RELATED TRANSCRIPTIONAL REPRESSOR"/>
    <property type="match status" value="1"/>
</dbReference>
<dbReference type="InterPro" id="IPR028082">
    <property type="entry name" value="Peripla_BP_I"/>
</dbReference>
<gene>
    <name evidence="6" type="ORF">AX777_16450</name>
</gene>
<dbReference type="GO" id="GO:0003700">
    <property type="term" value="F:DNA-binding transcription factor activity"/>
    <property type="evidence" value="ECO:0007669"/>
    <property type="project" value="TreeGrafter"/>
</dbReference>
<comment type="caution">
    <text evidence="6">The sequence shown here is derived from an EMBL/GenBank/DDBJ whole genome shotgun (WGS) entry which is preliminary data.</text>
</comment>
<dbReference type="Pfam" id="PF13377">
    <property type="entry name" value="Peripla_BP_3"/>
    <property type="match status" value="1"/>
</dbReference>
<evidence type="ECO:0000256" key="3">
    <source>
        <dbReference type="ARBA" id="ARBA00023125"/>
    </source>
</evidence>
<organism evidence="6 7">
    <name type="scientific">Sphingobium yanoikuyae</name>
    <name type="common">Sphingomonas yanoikuyae</name>
    <dbReference type="NCBI Taxonomy" id="13690"/>
    <lineage>
        <taxon>Bacteria</taxon>
        <taxon>Pseudomonadati</taxon>
        <taxon>Pseudomonadota</taxon>
        <taxon>Alphaproteobacteria</taxon>
        <taxon>Sphingomonadales</taxon>
        <taxon>Sphingomonadaceae</taxon>
        <taxon>Sphingobium</taxon>
    </lineage>
</organism>
<dbReference type="Proteomes" id="UP000077262">
    <property type="component" value="Unassembled WGS sequence"/>
</dbReference>
<keyword evidence="4" id="KW-0804">Transcription</keyword>
<proteinExistence type="predicted"/>
<evidence type="ECO:0000256" key="1">
    <source>
        <dbReference type="ARBA" id="ARBA00022491"/>
    </source>
</evidence>
<dbReference type="EMBL" id="LSTR01000002">
    <property type="protein sequence ID" value="OAH48065.1"/>
    <property type="molecule type" value="Genomic_DNA"/>
</dbReference>
<dbReference type="CDD" id="cd06278">
    <property type="entry name" value="PBP1_LacI-like"/>
    <property type="match status" value="1"/>
</dbReference>
<evidence type="ECO:0000256" key="4">
    <source>
        <dbReference type="ARBA" id="ARBA00023163"/>
    </source>
</evidence>
<keyword evidence="2" id="KW-0805">Transcription regulation</keyword>
<feature type="domain" description="Transcriptional regulator LacI/GalR-like sensor" evidence="5">
    <location>
        <begin position="137"/>
        <end position="292"/>
    </location>
</feature>
<dbReference type="InterPro" id="IPR046335">
    <property type="entry name" value="LacI/GalR-like_sensor"/>
</dbReference>
<evidence type="ECO:0000313" key="7">
    <source>
        <dbReference type="Proteomes" id="UP000077262"/>
    </source>
</evidence>
<protein>
    <recommendedName>
        <fullName evidence="5">Transcriptional regulator LacI/GalR-like sensor domain-containing protein</fullName>
    </recommendedName>
</protein>
<dbReference type="AlphaFoldDB" id="A0A177K5L2"/>
<name>A0A177K5L2_SPHYA</name>
<reference evidence="6 7" key="1">
    <citation type="submission" date="2016-02" db="EMBL/GenBank/DDBJ databases">
        <authorList>
            <person name="Wen L."/>
            <person name="He K."/>
            <person name="Yang H."/>
        </authorList>
    </citation>
    <scope>NUCLEOTIDE SEQUENCE [LARGE SCALE GENOMIC DNA]</scope>
    <source>
        <strain evidence="6 7">CD09_2</strain>
    </source>
</reference>
<accession>A0A177K5L2</accession>
<evidence type="ECO:0000313" key="6">
    <source>
        <dbReference type="EMBL" id="OAH48065.1"/>
    </source>
</evidence>
<keyword evidence="3" id="KW-0238">DNA-binding</keyword>
<evidence type="ECO:0000256" key="2">
    <source>
        <dbReference type="ARBA" id="ARBA00023015"/>
    </source>
</evidence>
<sequence>MRARIEKVAAMLGYRPSRLPGIMRRGKSGIVAVVVGGFYNPFHTMTLESFTRALTSAGRQVMLVQVESDRDLDEAVGDLVALNIDGVVSALSISSSEVAAVLDRHRLPIVTLNSAIESEWVRAVNSDNKETGRQAARTLHASGSQEFASVMGPIDTLSHSARPEGFTEVLRRLGIVKVEALHGGYDYGWGREAGSLLLAQPRRPDGVFCGNDLIAAGIIDLWAEHGLHAPDDFRIIGCDNTPFAAWPAYDLTSFDQRSDDMASFAIDALCRTDAAPLKRMIVPTALVRRSSC</sequence>
<evidence type="ECO:0000259" key="5">
    <source>
        <dbReference type="Pfam" id="PF13377"/>
    </source>
</evidence>
<dbReference type="Gene3D" id="3.40.50.2300">
    <property type="match status" value="2"/>
</dbReference>
<dbReference type="SUPFAM" id="SSF53822">
    <property type="entry name" value="Periplasmic binding protein-like I"/>
    <property type="match status" value="1"/>
</dbReference>
<keyword evidence="1" id="KW-0678">Repressor</keyword>